<dbReference type="Proteomes" id="UP001313132">
    <property type="component" value="Unassembled WGS sequence"/>
</dbReference>
<evidence type="ECO:0000313" key="4">
    <source>
        <dbReference type="Proteomes" id="UP001313132"/>
    </source>
</evidence>
<dbReference type="EMBL" id="JACDRT010000002">
    <property type="protein sequence ID" value="MBA0158026.1"/>
    <property type="molecule type" value="Genomic_DNA"/>
</dbReference>
<reference evidence="2 4" key="2">
    <citation type="submission" date="2024-03" db="EMBL/GenBank/DDBJ databases">
        <title>Analysis of soft rot Pectobacteriaceae population diversity in US potato growing regions between 2016 and 2022.</title>
        <authorList>
            <person name="Ma X."/>
            <person name="Zhang X."/>
            <person name="Stodghill P."/>
            <person name="Rioux R."/>
            <person name="Babler B."/>
            <person name="Shrestha S."/>
            <person name="Babler B."/>
            <person name="Rivedal H."/>
            <person name="Frost K."/>
            <person name="Hao J."/>
            <person name="Secor G."/>
            <person name="Swingle B."/>
        </authorList>
    </citation>
    <scope>NUCLEOTIDE SEQUENCE [LARGE SCALE GENOMIC DNA]</scope>
    <source>
        <strain evidence="2 4">UMSS2</strain>
    </source>
</reference>
<dbReference type="RefSeq" id="WP_180744378.1">
    <property type="nucleotide sequence ID" value="NZ_BGPS01000034.1"/>
</dbReference>
<dbReference type="GeneID" id="93389086"/>
<dbReference type="EMBL" id="JBBBON010000009">
    <property type="protein sequence ID" value="MEI7103019.1"/>
    <property type="molecule type" value="Genomic_DNA"/>
</dbReference>
<evidence type="ECO:0000313" key="2">
    <source>
        <dbReference type="EMBL" id="MEI7103019.1"/>
    </source>
</evidence>
<organism evidence="1 3">
    <name type="scientific">Pectobacterium versatile</name>
    <dbReference type="NCBI Taxonomy" id="2488639"/>
    <lineage>
        <taxon>Bacteria</taxon>
        <taxon>Pseudomonadati</taxon>
        <taxon>Pseudomonadota</taxon>
        <taxon>Gammaproteobacteria</taxon>
        <taxon>Enterobacterales</taxon>
        <taxon>Pectobacteriaceae</taxon>
        <taxon>Pectobacterium</taxon>
    </lineage>
</organism>
<dbReference type="Proteomes" id="UP000584405">
    <property type="component" value="Unassembled WGS sequence"/>
</dbReference>
<protein>
    <submittedName>
        <fullName evidence="1">Uncharacterized protein</fullName>
    </submittedName>
</protein>
<keyword evidence="4" id="KW-1185">Reference proteome</keyword>
<gene>
    <name evidence="1" type="ORF">H0253_04115</name>
    <name evidence="2" type="ORF">WCT63_11230</name>
</gene>
<name>A0AAW3RQ61_9GAMM</name>
<accession>A0AAW3RQ61</accession>
<reference evidence="1 3" key="1">
    <citation type="submission" date="2020-07" db="EMBL/GenBank/DDBJ databases">
        <title>Updated taxonomy of Pectobacterium genus in the CIRM-CFBP bacterial collection: when new species reveal old endemic population.</title>
        <authorList>
            <person name="Pedron J."/>
            <person name="Barny M.A."/>
            <person name="Portier P."/>
        </authorList>
    </citation>
    <scope>NUCLEOTIDE SEQUENCE [LARGE SCALE GENOMIC DNA]</scope>
    <source>
        <strain evidence="1 3">CFBP5669</strain>
    </source>
</reference>
<evidence type="ECO:0000313" key="1">
    <source>
        <dbReference type="EMBL" id="MBA0158026.1"/>
    </source>
</evidence>
<sequence length="184" mass="20832">MKSTTVRENGTSALEVANRYFSMVNLGMSVSPMNQDDVDWCIALARESDFDIDWRLAKMSLYADSEFGFIFKIDADIPTTKPDGACVCSFSTINHILSIELLQNFSKRGSILDGKMLTYCLVIILFFLIKVEGEGVYIQSPVNDKVADYYIKNHQFLDISGDKSILFRSADDLLNWFISYSKRG</sequence>
<comment type="caution">
    <text evidence="1">The sequence shown here is derived from an EMBL/GenBank/DDBJ whole genome shotgun (WGS) entry which is preliminary data.</text>
</comment>
<proteinExistence type="predicted"/>
<dbReference type="AlphaFoldDB" id="A0AAW3RQ61"/>
<evidence type="ECO:0000313" key="3">
    <source>
        <dbReference type="Proteomes" id="UP000584405"/>
    </source>
</evidence>